<evidence type="ECO:0000313" key="1">
    <source>
        <dbReference type="EMBL" id="SVB25707.1"/>
    </source>
</evidence>
<name>A0A382CK54_9ZZZZ</name>
<dbReference type="AlphaFoldDB" id="A0A382CK54"/>
<proteinExistence type="predicted"/>
<organism evidence="1">
    <name type="scientific">marine metagenome</name>
    <dbReference type="NCBI Taxonomy" id="408172"/>
    <lineage>
        <taxon>unclassified sequences</taxon>
        <taxon>metagenomes</taxon>
        <taxon>ecological metagenomes</taxon>
    </lineage>
</organism>
<sequence length="32" mass="3687">MTSYTNHVDFRKISSAEIFISEPEPAWFGNDP</sequence>
<feature type="non-terminal residue" evidence="1">
    <location>
        <position position="32"/>
    </location>
</feature>
<dbReference type="EMBL" id="UINC01034605">
    <property type="protein sequence ID" value="SVB25707.1"/>
    <property type="molecule type" value="Genomic_DNA"/>
</dbReference>
<reference evidence="1" key="1">
    <citation type="submission" date="2018-05" db="EMBL/GenBank/DDBJ databases">
        <authorList>
            <person name="Lanie J.A."/>
            <person name="Ng W.-L."/>
            <person name="Kazmierczak K.M."/>
            <person name="Andrzejewski T.M."/>
            <person name="Davidsen T.M."/>
            <person name="Wayne K.J."/>
            <person name="Tettelin H."/>
            <person name="Glass J.I."/>
            <person name="Rusch D."/>
            <person name="Podicherti R."/>
            <person name="Tsui H.-C.T."/>
            <person name="Winkler M.E."/>
        </authorList>
    </citation>
    <scope>NUCLEOTIDE SEQUENCE</scope>
</reference>
<gene>
    <name evidence="1" type="ORF">METZ01_LOCUS178561</name>
</gene>
<protein>
    <submittedName>
        <fullName evidence="1">Uncharacterized protein</fullName>
    </submittedName>
</protein>
<accession>A0A382CK54</accession>